<comment type="caution">
    <text evidence="2">The sequence shown here is derived from an EMBL/GenBank/DDBJ whole genome shotgun (WGS) entry which is preliminary data.</text>
</comment>
<reference evidence="2 3" key="1">
    <citation type="journal article" date="2018" name="Evol. Lett.">
        <title>Horizontal gene cluster transfer increased hallucinogenic mushroom diversity.</title>
        <authorList>
            <person name="Reynolds H.T."/>
            <person name="Vijayakumar V."/>
            <person name="Gluck-Thaler E."/>
            <person name="Korotkin H.B."/>
            <person name="Matheny P.B."/>
            <person name="Slot J.C."/>
        </authorList>
    </citation>
    <scope>NUCLEOTIDE SEQUENCE [LARGE SCALE GENOMIC DNA]</scope>
    <source>
        <strain evidence="2 3">2631</strain>
    </source>
</reference>
<keyword evidence="1" id="KW-1133">Transmembrane helix</keyword>
<feature type="transmembrane region" description="Helical" evidence="1">
    <location>
        <begin position="6"/>
        <end position="28"/>
    </location>
</feature>
<sequence>MIIDSAAAYSLVLLLNAITIVVPSFAVLGSPMHEASNYIEQIIIVVAVKAGMAPTVLVARIATNDNYTVASATITHISGLKFGSQQGNDCSHGEHSTGGDINITIQADDLELTPVIKVKREVSTDATSGDNQV</sequence>
<protein>
    <submittedName>
        <fullName evidence="2">Uncharacterized protein</fullName>
    </submittedName>
</protein>
<evidence type="ECO:0000313" key="3">
    <source>
        <dbReference type="Proteomes" id="UP000283269"/>
    </source>
</evidence>
<keyword evidence="1" id="KW-0812">Transmembrane</keyword>
<organism evidence="2 3">
    <name type="scientific">Psilocybe cyanescens</name>
    <dbReference type="NCBI Taxonomy" id="93625"/>
    <lineage>
        <taxon>Eukaryota</taxon>
        <taxon>Fungi</taxon>
        <taxon>Dikarya</taxon>
        <taxon>Basidiomycota</taxon>
        <taxon>Agaricomycotina</taxon>
        <taxon>Agaricomycetes</taxon>
        <taxon>Agaricomycetidae</taxon>
        <taxon>Agaricales</taxon>
        <taxon>Agaricineae</taxon>
        <taxon>Strophariaceae</taxon>
        <taxon>Psilocybe</taxon>
    </lineage>
</organism>
<evidence type="ECO:0000313" key="2">
    <source>
        <dbReference type="EMBL" id="PPQ90613.1"/>
    </source>
</evidence>
<name>A0A409XIL4_PSICY</name>
<dbReference type="EMBL" id="NHYD01001589">
    <property type="protein sequence ID" value="PPQ90613.1"/>
    <property type="molecule type" value="Genomic_DNA"/>
</dbReference>
<dbReference type="Proteomes" id="UP000283269">
    <property type="component" value="Unassembled WGS sequence"/>
</dbReference>
<gene>
    <name evidence="2" type="ORF">CVT25_006683</name>
</gene>
<dbReference type="InParanoid" id="A0A409XIL4"/>
<keyword evidence="1" id="KW-0472">Membrane</keyword>
<dbReference type="OrthoDB" id="2878498at2759"/>
<dbReference type="AlphaFoldDB" id="A0A409XIL4"/>
<accession>A0A409XIL4</accession>
<keyword evidence="3" id="KW-1185">Reference proteome</keyword>
<proteinExistence type="predicted"/>
<evidence type="ECO:0000256" key="1">
    <source>
        <dbReference type="SAM" id="Phobius"/>
    </source>
</evidence>